<name>A0ACD5VJF2_AVESA</name>
<proteinExistence type="predicted"/>
<evidence type="ECO:0000313" key="2">
    <source>
        <dbReference type="Proteomes" id="UP001732700"/>
    </source>
</evidence>
<dbReference type="Proteomes" id="UP001732700">
    <property type="component" value="Chromosome 3C"/>
</dbReference>
<evidence type="ECO:0000313" key="1">
    <source>
        <dbReference type="EnsemblPlants" id="AVESA.00010b.r2.3CG0460430.1.CDS"/>
    </source>
</evidence>
<organism evidence="1 2">
    <name type="scientific">Avena sativa</name>
    <name type="common">Oat</name>
    <dbReference type="NCBI Taxonomy" id="4498"/>
    <lineage>
        <taxon>Eukaryota</taxon>
        <taxon>Viridiplantae</taxon>
        <taxon>Streptophyta</taxon>
        <taxon>Embryophyta</taxon>
        <taxon>Tracheophyta</taxon>
        <taxon>Spermatophyta</taxon>
        <taxon>Magnoliopsida</taxon>
        <taxon>Liliopsida</taxon>
        <taxon>Poales</taxon>
        <taxon>Poaceae</taxon>
        <taxon>BOP clade</taxon>
        <taxon>Pooideae</taxon>
        <taxon>Poodae</taxon>
        <taxon>Poeae</taxon>
        <taxon>Poeae Chloroplast Group 1 (Aveneae type)</taxon>
        <taxon>Aveninae</taxon>
        <taxon>Avena</taxon>
    </lineage>
</organism>
<protein>
    <submittedName>
        <fullName evidence="1">Uncharacterized protein</fullName>
    </submittedName>
</protein>
<reference evidence="1" key="1">
    <citation type="submission" date="2021-05" db="EMBL/GenBank/DDBJ databases">
        <authorList>
            <person name="Scholz U."/>
            <person name="Mascher M."/>
            <person name="Fiebig A."/>
        </authorList>
    </citation>
    <scope>NUCLEOTIDE SEQUENCE [LARGE SCALE GENOMIC DNA]</scope>
</reference>
<dbReference type="EnsemblPlants" id="AVESA.00010b.r2.3CG0460430.1">
    <property type="protein sequence ID" value="AVESA.00010b.r2.3CG0460430.1.CDS"/>
    <property type="gene ID" value="AVESA.00010b.r2.3CG0460430"/>
</dbReference>
<keyword evidence="2" id="KW-1185">Reference proteome</keyword>
<accession>A0ACD5VJF2</accession>
<reference evidence="1" key="2">
    <citation type="submission" date="2025-09" db="UniProtKB">
        <authorList>
            <consortium name="EnsemblPlants"/>
        </authorList>
    </citation>
    <scope>IDENTIFICATION</scope>
</reference>
<sequence length="322" mass="35273">MDLQDDAGYVYIDVRGCRGRSGIESDERRKEKRKGATTRWATMSERGGGEGSSSSSPGKKARKPYTITRPRERWGPEEHERFLDALLRFGRDWKKIEEHVRTKTAVQIRSHAQKYFLKVQKLGLPPQFPIRARPSSPARSGAVLHGHPQQRPTGLVQGPIGWNLPASNDGMQMLDWAGASSAWANQGGAGSLAEQAAATQAGGSSFMSFSDASMDWAGTGGGGTSEASTVAGAEDETIPLPLSPDDMHFARVYRFIGDIFDPTTPCQIEAHLQRLKDMDGITVKTILLVLRNLETNLTAPQFEPVRRLLSRYDPGRGLSGQL</sequence>